<evidence type="ECO:0000256" key="5">
    <source>
        <dbReference type="ARBA" id="ARBA00023236"/>
    </source>
</evidence>
<organism evidence="7 8">
    <name type="scientific">Vibrio jasicida</name>
    <dbReference type="NCBI Taxonomy" id="766224"/>
    <lineage>
        <taxon>Bacteria</taxon>
        <taxon>Pseudomonadati</taxon>
        <taxon>Pseudomonadota</taxon>
        <taxon>Gammaproteobacteria</taxon>
        <taxon>Vibrionales</taxon>
        <taxon>Vibrionaceae</taxon>
        <taxon>Vibrio</taxon>
    </lineage>
</organism>
<name>A0AAU9QXV5_9VIBR</name>
<evidence type="ECO:0000256" key="1">
    <source>
        <dbReference type="ARBA" id="ARBA00010945"/>
    </source>
</evidence>
<dbReference type="Proteomes" id="UP001295462">
    <property type="component" value="Unassembled WGS sequence"/>
</dbReference>
<evidence type="ECO:0000256" key="4">
    <source>
        <dbReference type="ARBA" id="ARBA00023204"/>
    </source>
</evidence>
<dbReference type="AlphaFoldDB" id="A0AAU9QXV5"/>
<dbReference type="Pfam" id="PF11799">
    <property type="entry name" value="IMS_C"/>
    <property type="match status" value="1"/>
</dbReference>
<keyword evidence="7" id="KW-0548">Nucleotidyltransferase</keyword>
<dbReference type="InterPro" id="IPR043502">
    <property type="entry name" value="DNA/RNA_pol_sf"/>
</dbReference>
<reference evidence="7" key="1">
    <citation type="submission" date="2022-01" db="EMBL/GenBank/DDBJ databases">
        <authorList>
            <person name="Lagorce A."/>
        </authorList>
    </citation>
    <scope>NUCLEOTIDE SEQUENCE</scope>
    <source>
        <strain evidence="7">Th15_F1_A12</strain>
    </source>
</reference>
<dbReference type="Gene3D" id="3.40.1170.60">
    <property type="match status" value="1"/>
</dbReference>
<comment type="similarity">
    <text evidence="1">Belongs to the DNA polymerase type-Y family.</text>
</comment>
<dbReference type="GO" id="GO:0005829">
    <property type="term" value="C:cytosol"/>
    <property type="evidence" value="ECO:0007669"/>
    <property type="project" value="TreeGrafter"/>
</dbReference>
<dbReference type="GO" id="GO:0006281">
    <property type="term" value="P:DNA repair"/>
    <property type="evidence" value="ECO:0007669"/>
    <property type="project" value="UniProtKB-KW"/>
</dbReference>
<dbReference type="GO" id="GO:0003887">
    <property type="term" value="F:DNA-directed DNA polymerase activity"/>
    <property type="evidence" value="ECO:0007669"/>
    <property type="project" value="UniProtKB-EC"/>
</dbReference>
<dbReference type="EMBL" id="CAKMUD010000149">
    <property type="protein sequence ID" value="CAH1603981.1"/>
    <property type="molecule type" value="Genomic_DNA"/>
</dbReference>
<evidence type="ECO:0000256" key="2">
    <source>
        <dbReference type="ARBA" id="ARBA00022763"/>
    </source>
</evidence>
<dbReference type="GO" id="GO:0042276">
    <property type="term" value="P:error-prone translesion synthesis"/>
    <property type="evidence" value="ECO:0007669"/>
    <property type="project" value="TreeGrafter"/>
</dbReference>
<dbReference type="InterPro" id="IPR001126">
    <property type="entry name" value="UmuC"/>
</dbReference>
<dbReference type="InterPro" id="IPR025188">
    <property type="entry name" value="DUF4113"/>
</dbReference>
<dbReference type="InterPro" id="IPR043128">
    <property type="entry name" value="Rev_trsase/Diguanyl_cyclase"/>
</dbReference>
<dbReference type="SUPFAM" id="SSF56672">
    <property type="entry name" value="DNA/RNA polymerases"/>
    <property type="match status" value="1"/>
</dbReference>
<dbReference type="CDD" id="cd01700">
    <property type="entry name" value="PolY_Pol_V_umuC"/>
    <property type="match status" value="1"/>
</dbReference>
<evidence type="ECO:0000313" key="8">
    <source>
        <dbReference type="Proteomes" id="UP001295462"/>
    </source>
</evidence>
<dbReference type="PANTHER" id="PTHR11076">
    <property type="entry name" value="DNA REPAIR POLYMERASE UMUC / TRANSFERASE FAMILY MEMBER"/>
    <property type="match status" value="1"/>
</dbReference>
<dbReference type="GO" id="GO:0009432">
    <property type="term" value="P:SOS response"/>
    <property type="evidence" value="ECO:0007669"/>
    <property type="project" value="UniProtKB-KW"/>
</dbReference>
<dbReference type="InterPro" id="IPR050116">
    <property type="entry name" value="DNA_polymerase-Y"/>
</dbReference>
<comment type="caution">
    <text evidence="7">The sequence shown here is derived from an EMBL/GenBank/DDBJ whole genome shotgun (WGS) entry which is preliminary data.</text>
</comment>
<protein>
    <submittedName>
        <fullName evidence="7">DNA polymerase V catalytic protein</fullName>
        <ecNumber evidence="7">2.7.7.7</ecNumber>
    </submittedName>
</protein>
<feature type="domain" description="UmuC" evidence="6">
    <location>
        <begin position="2"/>
        <end position="188"/>
    </location>
</feature>
<gene>
    <name evidence="7" type="primary">umuC</name>
    <name evidence="7" type="ORF">THF1A12_90085</name>
</gene>
<dbReference type="EC" id="2.7.7.7" evidence="7"/>
<dbReference type="Gene3D" id="3.30.70.270">
    <property type="match status" value="1"/>
</dbReference>
<evidence type="ECO:0000259" key="6">
    <source>
        <dbReference type="PROSITE" id="PS50173"/>
    </source>
</evidence>
<dbReference type="PANTHER" id="PTHR11076:SF34">
    <property type="entry name" value="PROTEIN UMUC"/>
    <property type="match status" value="1"/>
</dbReference>
<dbReference type="Pfam" id="PF00817">
    <property type="entry name" value="IMS"/>
    <property type="match status" value="1"/>
</dbReference>
<proteinExistence type="inferred from homology"/>
<sequence>MFALVDANSFYCSAEQVFRPEWRRKPVVVLSNNDGVIVAANRQAKEAGVPKFTPYFKIKALCEQKGVIVCSSNYELYADLSSKMMDVIGRFAPEQYVYSIDESFLSFDRVYPAIPDLREHGLKLRKAVWKECRLPVCVGIAPTLTLSKIANHCAKKVRDYNGVCVLETEQEIDKALSMLEVSDVWGIGRRLTTHFKHLGITTALQLKKYPVGLARKNFNVEVERTVRELNGERCKVWDNVQQDKKQIYSTRSVGERIETLEELTQALSQHANIASRKARNQESLCKVMLCFAASSSYDEKTFSYRAIHRFAYPTSDVNQITRACVALAKELYKPGVRYYKIGVGLIDLVDGRQAQPDLFNPEPNNDKLMSVFDKLNDRYGRDTVFLGAQGIQQKWAMRRDLITKQYTTNWRHLPVIACK</sequence>
<dbReference type="GO" id="GO:0003684">
    <property type="term" value="F:damaged DNA binding"/>
    <property type="evidence" value="ECO:0007669"/>
    <property type="project" value="InterPro"/>
</dbReference>
<dbReference type="PROSITE" id="PS50173">
    <property type="entry name" value="UMUC"/>
    <property type="match status" value="1"/>
</dbReference>
<accession>A0AAU9QXV5</accession>
<dbReference type="Pfam" id="PF13438">
    <property type="entry name" value="DUF4113"/>
    <property type="match status" value="1"/>
</dbReference>
<evidence type="ECO:0000256" key="3">
    <source>
        <dbReference type="ARBA" id="ARBA00023199"/>
    </source>
</evidence>
<keyword evidence="7" id="KW-0808">Transferase</keyword>
<dbReference type="InterPro" id="IPR017961">
    <property type="entry name" value="DNA_pol_Y-fam_little_finger"/>
</dbReference>
<keyword evidence="4" id="KW-0234">DNA repair</keyword>
<keyword evidence="2" id="KW-0227">DNA damage</keyword>
<dbReference type="RefSeq" id="WP_409588145.1">
    <property type="nucleotide sequence ID" value="NZ_CAKMTZ010000002.1"/>
</dbReference>
<keyword evidence="5" id="KW-0742">SOS response</keyword>
<evidence type="ECO:0000313" key="7">
    <source>
        <dbReference type="EMBL" id="CAH1603981.1"/>
    </source>
</evidence>
<keyword evidence="3" id="KW-0741">SOS mutagenesis</keyword>